<accession>A0A3B1DTI7</accession>
<evidence type="ECO:0000313" key="2">
    <source>
        <dbReference type="EMBL" id="VAX39408.1"/>
    </source>
</evidence>
<organism evidence="2">
    <name type="scientific">hydrothermal vent metagenome</name>
    <dbReference type="NCBI Taxonomy" id="652676"/>
    <lineage>
        <taxon>unclassified sequences</taxon>
        <taxon>metagenomes</taxon>
        <taxon>ecological metagenomes</taxon>
    </lineage>
</organism>
<protein>
    <submittedName>
        <fullName evidence="2">Uncharacterized protein</fullName>
    </submittedName>
</protein>
<proteinExistence type="predicted"/>
<reference evidence="2" key="1">
    <citation type="submission" date="2018-06" db="EMBL/GenBank/DDBJ databases">
        <authorList>
            <person name="Zhirakovskaya E."/>
        </authorList>
    </citation>
    <scope>NUCLEOTIDE SEQUENCE</scope>
</reference>
<sequence>MHRVICALLAASASCATAQEAVFLTPAEGSVALGEVVEFSAAAGEERLAWPTERVEHFFARTAWTQENRDTLAAGKTDRADKTPAPLGRDSGTTIAAWPAELPGVLMLGCDFAPRFERVSAESFRAFVDRVLPVSRRTALGSIPSEGEVTLRRVESAKALVEVEAAGERPVSIATSKTGQVVEIRLLMDPMHAEVGSDIAVRVYSEIPGPKEGVVIATNTTTGEVMRVLTNDSATANITVSAAGRWRVEFHAVVLEESGDADWAVHTATVTFDVAGASDGEVTK</sequence>
<evidence type="ECO:0000256" key="1">
    <source>
        <dbReference type="SAM" id="MobiDB-lite"/>
    </source>
</evidence>
<dbReference type="AlphaFoldDB" id="A0A3B1DTI7"/>
<dbReference type="EMBL" id="UOGK01000230">
    <property type="protein sequence ID" value="VAX39408.1"/>
    <property type="molecule type" value="Genomic_DNA"/>
</dbReference>
<dbReference type="PROSITE" id="PS51257">
    <property type="entry name" value="PROKAR_LIPOPROTEIN"/>
    <property type="match status" value="1"/>
</dbReference>
<feature type="region of interest" description="Disordered" evidence="1">
    <location>
        <begin position="70"/>
        <end position="92"/>
    </location>
</feature>
<gene>
    <name evidence="2" type="ORF">MNBD_PLANCTO03-2146</name>
</gene>
<name>A0A3B1DTI7_9ZZZZ</name>